<protein>
    <submittedName>
        <fullName evidence="1">Gp51 baseplate hub assembly catalyst</fullName>
    </submittedName>
</protein>
<dbReference type="EMBL" id="HM071924">
    <property type="protein sequence ID" value="ADI55510.1"/>
    <property type="molecule type" value="Genomic_DNA"/>
</dbReference>
<evidence type="ECO:0000313" key="2">
    <source>
        <dbReference type="Proteomes" id="UP000201129"/>
    </source>
</evidence>
<sequence length="267" mass="31245">MSSPLSLFINTSIRGHPMANIVRCEMPDGVHRFKPFTVADYRDFILIRNDMNNKSPEEQKQILDELLEEYFGEYPMSWRPYMFIELYTSSLGKTKIPIRYTCSKCEKDRQVLFNLKQAKLDNPTIEVAGLKLTFKFPEIEYQDKSELILNTLQTVEDENGKYNWTDLSEEDQLAVIDAIDLSTLEDIVKQTGPIHFELKYGCCNRRTIMYTDILEVFKLIVNPDEIFLFYQINHLLVKNNYSLESIMQMIPIERGIALSLVEKDLKK</sequence>
<dbReference type="RefSeq" id="YP_003734331.1">
    <property type="nucleotide sequence ID" value="NC_014260.1"/>
</dbReference>
<organism evidence="1 2">
    <name type="scientific">Escherichia phage IME08</name>
    <dbReference type="NCBI Taxonomy" id="698728"/>
    <lineage>
        <taxon>Viruses</taxon>
        <taxon>Duplodnaviria</taxon>
        <taxon>Heunggongvirae</taxon>
        <taxon>Uroviricota</taxon>
        <taxon>Caudoviricetes</taxon>
        <taxon>Pantevenvirales</taxon>
        <taxon>Straboviridae</taxon>
        <taxon>Tevenvirinae</taxon>
        <taxon>Dhakavirus</taxon>
        <taxon>Dhakavirus ime08</taxon>
    </lineage>
</organism>
<accession>D7RMJ4</accession>
<dbReference type="InterPro" id="IPR024364">
    <property type="entry name" value="Baseplate_phage_T4-like"/>
</dbReference>
<reference evidence="1 2" key="1">
    <citation type="journal article" date="2011" name="Arch. Virol.">
        <title>The complete genome sequence of a novel T4-like bacteriophage, IME08.</title>
        <authorList>
            <person name="Jiang H."/>
            <person name="Jiang X."/>
            <person name="Wang S."/>
            <person name="Li C."/>
            <person name="Chen B."/>
            <person name="An X."/>
            <person name="Mi Z."/>
            <person name="Chen J."/>
            <person name="Tong Y."/>
        </authorList>
    </citation>
    <scope>NUCLEOTIDE SEQUENCE [LARGE SCALE GENOMIC DNA]</scope>
</reference>
<dbReference type="OrthoDB" id="7667at10239"/>
<proteinExistence type="predicted"/>
<evidence type="ECO:0000313" key="1">
    <source>
        <dbReference type="EMBL" id="ADI55510.1"/>
    </source>
</evidence>
<dbReference type="Pfam" id="PF12322">
    <property type="entry name" value="T4_baseplate"/>
    <property type="match status" value="1"/>
</dbReference>
<dbReference type="KEGG" id="vg:9384485"/>
<keyword evidence="2" id="KW-1185">Reference proteome</keyword>
<reference evidence="1 2" key="2">
    <citation type="journal article" date="2011" name="Virol. J.">
        <title>Sequence characteristics of T4-like bacteriophage IME08 benome termini revealed by high throughput sequencing.</title>
        <authorList>
            <person name="Jiang X."/>
            <person name="Jiang H."/>
            <person name="Li C."/>
            <person name="Wang S."/>
            <person name="Mi Z."/>
            <person name="An X."/>
            <person name="Chen J."/>
            <person name="Tong Y."/>
        </authorList>
    </citation>
    <scope>NUCLEOTIDE SEQUENCE [LARGE SCALE GENOMIC DNA]</scope>
</reference>
<name>D7RMJ4_9CAUD</name>
<dbReference type="Proteomes" id="UP000201129">
    <property type="component" value="Segment"/>
</dbReference>
<dbReference type="GeneID" id="9384485"/>
<gene>
    <name evidence="1" type="primary">51</name>
</gene>